<evidence type="ECO:0000256" key="9">
    <source>
        <dbReference type="ARBA" id="ARBA00023306"/>
    </source>
</evidence>
<dbReference type="GO" id="GO:0007059">
    <property type="term" value="P:chromosome segregation"/>
    <property type="evidence" value="ECO:0007669"/>
    <property type="project" value="UniProtKB-UniRule"/>
</dbReference>
<feature type="active site" evidence="10">
    <location>
        <position position="248"/>
    </location>
</feature>
<feature type="active site" evidence="10">
    <location>
        <position position="149"/>
    </location>
</feature>
<dbReference type="GO" id="GO:0005737">
    <property type="term" value="C:cytoplasm"/>
    <property type="evidence" value="ECO:0007669"/>
    <property type="project" value="UniProtKB-SubCell"/>
</dbReference>
<comment type="function">
    <text evidence="10">Site-specific tyrosine recombinase, which acts by catalyzing the cutting and rejoining of the recombining DNA molecules. The XerC-XerD complex is essential to convert dimers of the bacterial chromosome into monomers to permit their segregation at cell division. It also contributes to the segregational stability of plasmids.</text>
</comment>
<organism evidence="13 14">
    <name type="scientific">Microscilla marina ATCC 23134</name>
    <dbReference type="NCBI Taxonomy" id="313606"/>
    <lineage>
        <taxon>Bacteria</taxon>
        <taxon>Pseudomonadati</taxon>
        <taxon>Bacteroidota</taxon>
        <taxon>Cytophagia</taxon>
        <taxon>Cytophagales</taxon>
        <taxon>Microscillaceae</taxon>
        <taxon>Microscilla</taxon>
    </lineage>
</organism>
<dbReference type="InterPro" id="IPR002104">
    <property type="entry name" value="Integrase_catalytic"/>
</dbReference>
<dbReference type="InterPro" id="IPR013762">
    <property type="entry name" value="Integrase-like_cat_sf"/>
</dbReference>
<evidence type="ECO:0000259" key="12">
    <source>
        <dbReference type="PROSITE" id="PS51900"/>
    </source>
</evidence>
<evidence type="ECO:0000256" key="5">
    <source>
        <dbReference type="ARBA" id="ARBA00022829"/>
    </source>
</evidence>
<feature type="active site" description="O-(3'-phospho-DNA)-tyrosine intermediate" evidence="10">
    <location>
        <position position="280"/>
    </location>
</feature>
<dbReference type="eggNOG" id="COG4974">
    <property type="taxonomic scope" value="Bacteria"/>
</dbReference>
<feature type="domain" description="Tyr recombinase" evidence="11">
    <location>
        <begin position="109"/>
        <end position="293"/>
    </location>
</feature>
<evidence type="ECO:0000313" key="13">
    <source>
        <dbReference type="EMBL" id="EAY27658.1"/>
    </source>
</evidence>
<name>A1ZPB9_MICM2</name>
<dbReference type="GO" id="GO:0006313">
    <property type="term" value="P:DNA transposition"/>
    <property type="evidence" value="ECO:0007669"/>
    <property type="project" value="UniProtKB-UniRule"/>
</dbReference>
<dbReference type="NCBIfam" id="TIGR02225">
    <property type="entry name" value="recomb_XerD"/>
    <property type="match status" value="1"/>
</dbReference>
<reference evidence="13 14" key="1">
    <citation type="submission" date="2007-01" db="EMBL/GenBank/DDBJ databases">
        <authorList>
            <person name="Haygood M."/>
            <person name="Podell S."/>
            <person name="Anderson C."/>
            <person name="Hopkinson B."/>
            <person name="Roe K."/>
            <person name="Barbeau K."/>
            <person name="Gaasterland T."/>
            <person name="Ferriera S."/>
            <person name="Johnson J."/>
            <person name="Kravitz S."/>
            <person name="Beeson K."/>
            <person name="Sutton G."/>
            <person name="Rogers Y.-H."/>
            <person name="Friedman R."/>
            <person name="Frazier M."/>
            <person name="Venter J.C."/>
        </authorList>
    </citation>
    <scope>NUCLEOTIDE SEQUENCE [LARGE SCALE GENOMIC DNA]</scope>
    <source>
        <strain evidence="13 14">ATCC 23134</strain>
    </source>
</reference>
<evidence type="ECO:0000256" key="6">
    <source>
        <dbReference type="ARBA" id="ARBA00022908"/>
    </source>
</evidence>
<dbReference type="InterPro" id="IPR023009">
    <property type="entry name" value="Tyrosine_recombinase_XerC/XerD"/>
</dbReference>
<comment type="similarity">
    <text evidence="10">Belongs to the 'phage' integrase family. XerC subfamily.</text>
</comment>
<keyword evidence="9 10" id="KW-0131">Cell cycle</keyword>
<dbReference type="NCBIfam" id="NF001399">
    <property type="entry name" value="PRK00283.1"/>
    <property type="match status" value="1"/>
</dbReference>
<dbReference type="GO" id="GO:0003677">
    <property type="term" value="F:DNA binding"/>
    <property type="evidence" value="ECO:0007669"/>
    <property type="project" value="UniProtKB-UniRule"/>
</dbReference>
<dbReference type="SUPFAM" id="SSF56349">
    <property type="entry name" value="DNA breaking-rejoining enzymes"/>
    <property type="match status" value="1"/>
</dbReference>
<sequence length="299" mass="34222">MGWQSYIKEFGTYLKLERSLSENSLEAYLHDIQKFSDYLEMAGLSILPAEVKADHIKKFLSYLAKLGIAASSQARILSGIKAFYKYLMLEETIERDPSVNVHTPRIDRKIPDVLSLQEIEDLLAVIDLSTPEGARNRAMIEVLYSSGLRVTELIELKISNLYLDIGFLRIIGKANKERFVPIGREAARYLISYIENIRSNVPVKPNNEDFVFLNRRGTKISRVMVFMIIKEVALLADIKKNISPHTFRHSFATHLILGGANIKAVQEMLGHENITTTEIYKRLDQDILRQTLLEFHPRS</sequence>
<keyword evidence="14" id="KW-1185">Reference proteome</keyword>
<evidence type="ECO:0000313" key="14">
    <source>
        <dbReference type="Proteomes" id="UP000004095"/>
    </source>
</evidence>
<evidence type="ECO:0000256" key="2">
    <source>
        <dbReference type="ARBA" id="ARBA00010450"/>
    </source>
</evidence>
<feature type="active site" evidence="10">
    <location>
        <position position="173"/>
    </location>
</feature>
<evidence type="ECO:0000256" key="10">
    <source>
        <dbReference type="HAMAP-Rule" id="MF_01808"/>
    </source>
</evidence>
<dbReference type="InterPro" id="IPR010998">
    <property type="entry name" value="Integrase_recombinase_N"/>
</dbReference>
<dbReference type="InterPro" id="IPR044068">
    <property type="entry name" value="CB"/>
</dbReference>
<proteinExistence type="inferred from homology"/>
<keyword evidence="3 10" id="KW-0963">Cytoplasm</keyword>
<dbReference type="GO" id="GO:0009037">
    <property type="term" value="F:tyrosine-based site-specific recombinase activity"/>
    <property type="evidence" value="ECO:0007669"/>
    <property type="project" value="UniProtKB-UniRule"/>
</dbReference>
<evidence type="ECO:0000256" key="8">
    <source>
        <dbReference type="ARBA" id="ARBA00023172"/>
    </source>
</evidence>
<gene>
    <name evidence="10" type="primary">xerC</name>
    <name evidence="13" type="ORF">M23134_03726</name>
</gene>
<comment type="similarity">
    <text evidence="2">Belongs to the 'phage' integrase family. XerD subfamily.</text>
</comment>
<comment type="subunit">
    <text evidence="10">Forms a cyclic heterotetrameric complex composed of two molecules of XerC and two molecules of XerD.</text>
</comment>
<dbReference type="InterPro" id="IPR050090">
    <property type="entry name" value="Tyrosine_recombinase_XerCD"/>
</dbReference>
<dbReference type="Gene3D" id="1.10.443.10">
    <property type="entry name" value="Intergrase catalytic core"/>
    <property type="match status" value="1"/>
</dbReference>
<dbReference type="Gene3D" id="1.10.150.130">
    <property type="match status" value="1"/>
</dbReference>
<comment type="subcellular location">
    <subcellularLocation>
        <location evidence="1 10">Cytoplasm</location>
    </subcellularLocation>
</comment>
<dbReference type="EMBL" id="AAWS01000021">
    <property type="protein sequence ID" value="EAY27658.1"/>
    <property type="molecule type" value="Genomic_DNA"/>
</dbReference>
<keyword evidence="7 10" id="KW-0238">DNA-binding</keyword>
<dbReference type="InterPro" id="IPR004107">
    <property type="entry name" value="Integrase_SAM-like_N"/>
</dbReference>
<evidence type="ECO:0000256" key="1">
    <source>
        <dbReference type="ARBA" id="ARBA00004496"/>
    </source>
</evidence>
<dbReference type="InterPro" id="IPR011932">
    <property type="entry name" value="Recomb_XerD"/>
</dbReference>
<keyword evidence="4 10" id="KW-0132">Cell division</keyword>
<feature type="active site" evidence="10">
    <location>
        <position position="271"/>
    </location>
</feature>
<evidence type="ECO:0000259" key="11">
    <source>
        <dbReference type="PROSITE" id="PS51898"/>
    </source>
</evidence>
<dbReference type="PROSITE" id="PS51900">
    <property type="entry name" value="CB"/>
    <property type="match status" value="1"/>
</dbReference>
<dbReference type="InterPro" id="IPR011010">
    <property type="entry name" value="DNA_brk_join_enz"/>
</dbReference>
<dbReference type="CDD" id="cd00798">
    <property type="entry name" value="INT_XerDC_C"/>
    <property type="match status" value="1"/>
</dbReference>
<dbReference type="RefSeq" id="WP_002698965.1">
    <property type="nucleotide sequence ID" value="NZ_AAWS01000021.1"/>
</dbReference>
<keyword evidence="8 10" id="KW-0233">DNA recombination</keyword>
<dbReference type="Proteomes" id="UP000004095">
    <property type="component" value="Unassembled WGS sequence"/>
</dbReference>
<evidence type="ECO:0000256" key="4">
    <source>
        <dbReference type="ARBA" id="ARBA00022618"/>
    </source>
</evidence>
<evidence type="ECO:0000256" key="7">
    <source>
        <dbReference type="ARBA" id="ARBA00023125"/>
    </source>
</evidence>
<feature type="active site" evidence="10">
    <location>
        <position position="245"/>
    </location>
</feature>
<dbReference type="PANTHER" id="PTHR30349">
    <property type="entry name" value="PHAGE INTEGRASE-RELATED"/>
    <property type="match status" value="1"/>
</dbReference>
<accession>A1ZPB9</accession>
<keyword evidence="6 10" id="KW-0229">DNA integration</keyword>
<dbReference type="Pfam" id="PF00589">
    <property type="entry name" value="Phage_integrase"/>
    <property type="match status" value="1"/>
</dbReference>
<feature type="domain" description="Core-binding (CB)" evidence="12">
    <location>
        <begin position="1"/>
        <end position="88"/>
    </location>
</feature>
<keyword evidence="5 10" id="KW-0159">Chromosome partition</keyword>
<dbReference type="Pfam" id="PF02899">
    <property type="entry name" value="Phage_int_SAM_1"/>
    <property type="match status" value="1"/>
</dbReference>
<comment type="caution">
    <text evidence="13">The sequence shown here is derived from an EMBL/GenBank/DDBJ whole genome shotgun (WGS) entry which is preliminary data.</text>
</comment>
<dbReference type="OrthoDB" id="9801717at2"/>
<dbReference type="GO" id="GO:0051301">
    <property type="term" value="P:cell division"/>
    <property type="evidence" value="ECO:0007669"/>
    <property type="project" value="UniProtKB-KW"/>
</dbReference>
<dbReference type="PROSITE" id="PS51898">
    <property type="entry name" value="TYR_RECOMBINASE"/>
    <property type="match status" value="1"/>
</dbReference>
<dbReference type="AlphaFoldDB" id="A1ZPB9"/>
<dbReference type="HAMAP" id="MF_01808">
    <property type="entry name" value="Recomb_XerC_XerD"/>
    <property type="match status" value="1"/>
</dbReference>
<protein>
    <recommendedName>
        <fullName evidence="10">Tyrosine recombinase XerC</fullName>
    </recommendedName>
</protein>
<dbReference type="PANTHER" id="PTHR30349:SF81">
    <property type="entry name" value="TYROSINE RECOMBINASE XERC"/>
    <property type="match status" value="1"/>
</dbReference>
<evidence type="ECO:0000256" key="3">
    <source>
        <dbReference type="ARBA" id="ARBA00022490"/>
    </source>
</evidence>